<dbReference type="PROSITE" id="PS51387">
    <property type="entry name" value="FAD_PCMH"/>
    <property type="match status" value="1"/>
</dbReference>
<evidence type="ECO:0000313" key="6">
    <source>
        <dbReference type="Proteomes" id="UP000294692"/>
    </source>
</evidence>
<dbReference type="SMART" id="SM01092">
    <property type="entry name" value="CO_deh_flav_C"/>
    <property type="match status" value="1"/>
</dbReference>
<dbReference type="Pfam" id="PF00941">
    <property type="entry name" value="FAD_binding_5"/>
    <property type="match status" value="1"/>
</dbReference>
<dbReference type="AlphaFoldDB" id="A0A4R3VDV9"/>
<gene>
    <name evidence="5" type="ORF">EV686_102607</name>
</gene>
<sequence>MKPHRFEYVRARSGDQAVALLAELGPEARILAGGQSLMAVMNMRLAQPSALIDITRAEDLAYMRIEDGHLVIGAAVTQAQVQERPTLESEVPLLAQVFPHISHFQIRNRGTVCGSLAHADPSAELPLALAALGGSVVLRSRRRRRVLPAAEFFQGMLMTARQPDELVEAVRYPLARPGERFAFREFAQRHGDFAMASVAVAVSPDNWTVAVGGVADRPVALRLKPMPEETLAKAINDFAWDLQAQDDHHASAAYRRHLVRRLAAQALEEAGVNERERT</sequence>
<dbReference type="InterPro" id="IPR051312">
    <property type="entry name" value="Diverse_Substr_Oxidored"/>
</dbReference>
<dbReference type="PANTHER" id="PTHR42659">
    <property type="entry name" value="XANTHINE DEHYDROGENASE SUBUNIT C-RELATED"/>
    <property type="match status" value="1"/>
</dbReference>
<dbReference type="Gene3D" id="3.30.465.10">
    <property type="match status" value="1"/>
</dbReference>
<dbReference type="InterPro" id="IPR036318">
    <property type="entry name" value="FAD-bd_PCMH-like_sf"/>
</dbReference>
<dbReference type="Pfam" id="PF03450">
    <property type="entry name" value="CO_deh_flav_C"/>
    <property type="match status" value="1"/>
</dbReference>
<reference evidence="5 6" key="1">
    <citation type="submission" date="2019-03" db="EMBL/GenBank/DDBJ databases">
        <title>Genomic Encyclopedia of Type Strains, Phase IV (KMG-IV): sequencing the most valuable type-strain genomes for metagenomic binning, comparative biology and taxonomic classification.</title>
        <authorList>
            <person name="Goeker M."/>
        </authorList>
    </citation>
    <scope>NUCLEOTIDE SEQUENCE [LARGE SCALE GENOMIC DNA]</scope>
    <source>
        <strain evidence="5 6">DSM 100048</strain>
    </source>
</reference>
<dbReference type="SUPFAM" id="SSF56176">
    <property type="entry name" value="FAD-binding/transporter-associated domain-like"/>
    <property type="match status" value="1"/>
</dbReference>
<dbReference type="Gene3D" id="3.30.43.10">
    <property type="entry name" value="Uridine Diphospho-n-acetylenolpyruvylglucosamine Reductase, domain 2"/>
    <property type="match status" value="1"/>
</dbReference>
<keyword evidence="3" id="KW-0560">Oxidoreductase</keyword>
<dbReference type="OrthoDB" id="9793944at2"/>
<dbReference type="EMBL" id="SMBX01000002">
    <property type="protein sequence ID" value="TCV01892.1"/>
    <property type="molecule type" value="Genomic_DNA"/>
</dbReference>
<dbReference type="InterPro" id="IPR016167">
    <property type="entry name" value="FAD-bd_PCMH_sub1"/>
</dbReference>
<dbReference type="SUPFAM" id="SSF55447">
    <property type="entry name" value="CO dehydrogenase flavoprotein C-terminal domain-like"/>
    <property type="match status" value="1"/>
</dbReference>
<dbReference type="GO" id="GO:0071949">
    <property type="term" value="F:FAD binding"/>
    <property type="evidence" value="ECO:0007669"/>
    <property type="project" value="InterPro"/>
</dbReference>
<evidence type="ECO:0000256" key="2">
    <source>
        <dbReference type="ARBA" id="ARBA00022827"/>
    </source>
</evidence>
<keyword evidence="2" id="KW-0274">FAD</keyword>
<name>A0A4R3VDV9_9BURK</name>
<feature type="domain" description="FAD-binding PCMH-type" evidence="4">
    <location>
        <begin position="1"/>
        <end position="177"/>
    </location>
</feature>
<evidence type="ECO:0000256" key="1">
    <source>
        <dbReference type="ARBA" id="ARBA00022630"/>
    </source>
</evidence>
<keyword evidence="1" id="KW-0285">Flavoprotein</keyword>
<evidence type="ECO:0000259" key="4">
    <source>
        <dbReference type="PROSITE" id="PS51387"/>
    </source>
</evidence>
<evidence type="ECO:0000256" key="3">
    <source>
        <dbReference type="ARBA" id="ARBA00023002"/>
    </source>
</evidence>
<dbReference type="RefSeq" id="WP_132474770.1">
    <property type="nucleotide sequence ID" value="NZ_JBHRVM010000001.1"/>
</dbReference>
<dbReference type="InterPro" id="IPR016169">
    <property type="entry name" value="FAD-bd_PCMH_sub2"/>
</dbReference>
<protein>
    <submittedName>
        <fullName evidence="5">2-furoyl-CoA dehydrogenase FAD binding subunit</fullName>
    </submittedName>
</protein>
<dbReference type="Gene3D" id="3.30.390.50">
    <property type="entry name" value="CO dehydrogenase flavoprotein, C-terminal domain"/>
    <property type="match status" value="1"/>
</dbReference>
<accession>A0A4R3VDV9</accession>
<comment type="caution">
    <text evidence="5">The sequence shown here is derived from an EMBL/GenBank/DDBJ whole genome shotgun (WGS) entry which is preliminary data.</text>
</comment>
<dbReference type="InterPro" id="IPR002346">
    <property type="entry name" value="Mopterin_DH_FAD-bd"/>
</dbReference>
<dbReference type="Proteomes" id="UP000294692">
    <property type="component" value="Unassembled WGS sequence"/>
</dbReference>
<proteinExistence type="predicted"/>
<evidence type="ECO:0000313" key="5">
    <source>
        <dbReference type="EMBL" id="TCV01892.1"/>
    </source>
</evidence>
<dbReference type="InterPro" id="IPR016166">
    <property type="entry name" value="FAD-bd_PCMH"/>
</dbReference>
<dbReference type="InterPro" id="IPR005107">
    <property type="entry name" value="CO_DH_flav_C"/>
</dbReference>
<dbReference type="PANTHER" id="PTHR42659:SF2">
    <property type="entry name" value="XANTHINE DEHYDROGENASE SUBUNIT C-RELATED"/>
    <property type="match status" value="1"/>
</dbReference>
<dbReference type="InterPro" id="IPR036683">
    <property type="entry name" value="CO_DH_flav_C_dom_sf"/>
</dbReference>
<organism evidence="5 6">
    <name type="scientific">Paracandidimonas soli</name>
    <dbReference type="NCBI Taxonomy" id="1917182"/>
    <lineage>
        <taxon>Bacteria</taxon>
        <taxon>Pseudomonadati</taxon>
        <taxon>Pseudomonadota</taxon>
        <taxon>Betaproteobacteria</taxon>
        <taxon>Burkholderiales</taxon>
        <taxon>Alcaligenaceae</taxon>
        <taxon>Paracandidimonas</taxon>
    </lineage>
</organism>
<keyword evidence="6" id="KW-1185">Reference proteome</keyword>
<dbReference type="GO" id="GO:0016491">
    <property type="term" value="F:oxidoreductase activity"/>
    <property type="evidence" value="ECO:0007669"/>
    <property type="project" value="UniProtKB-KW"/>
</dbReference>